<dbReference type="EMBL" id="LN853365">
    <property type="protein sequence ID" value="CRY95731.1"/>
    <property type="molecule type" value="Genomic_DNA"/>
</dbReference>
<evidence type="ECO:0000313" key="1">
    <source>
        <dbReference type="EMBL" id="CRY95731.1"/>
    </source>
</evidence>
<sequence>MSKTRKISVSLSGSLVDDLDYISARMGVSRSAIISEFMADALSEARRVFELVPPNPTPADVVRMRGESEEVIRQRLASLQGIADDLFSK</sequence>
<dbReference type="InterPro" id="IPR010985">
    <property type="entry name" value="Ribbon_hlx_hlx"/>
</dbReference>
<name>A0A0H5Q182_9ZZZZ</name>
<accession>A0A0H5Q182</accession>
<dbReference type="AlphaFoldDB" id="A0A0H5Q182"/>
<reference evidence="1" key="2">
    <citation type="submission" date="2015-07" db="EMBL/GenBank/DDBJ databases">
        <title>Plasmids, circular viruses and viroids from rat gut.</title>
        <authorList>
            <person name="Jorgensen T.J."/>
            <person name="Hansen M.A."/>
            <person name="Xu Z."/>
            <person name="Tabak M.A."/>
            <person name="Sorensen S.J."/>
            <person name="Hansen L.H."/>
        </authorList>
    </citation>
    <scope>NUCLEOTIDE SEQUENCE</scope>
    <source>
        <strain evidence="1">RGRH0756</strain>
    </source>
</reference>
<protein>
    <submittedName>
        <fullName evidence="1">Uncharacterized protein</fullName>
    </submittedName>
</protein>
<dbReference type="InterPro" id="IPR013321">
    <property type="entry name" value="Arc_rbn_hlx_hlx"/>
</dbReference>
<dbReference type="GO" id="GO:0006355">
    <property type="term" value="P:regulation of DNA-templated transcription"/>
    <property type="evidence" value="ECO:0007669"/>
    <property type="project" value="InterPro"/>
</dbReference>
<reference evidence="1" key="1">
    <citation type="submission" date="2015-06" db="EMBL/GenBank/DDBJ databases">
        <authorList>
            <person name="Joergensen T."/>
        </authorList>
    </citation>
    <scope>NUCLEOTIDE SEQUENCE</scope>
    <source>
        <strain evidence="1">RGRH0756</strain>
    </source>
</reference>
<proteinExistence type="predicted"/>
<dbReference type="Gene3D" id="1.10.1220.10">
    <property type="entry name" value="Met repressor-like"/>
    <property type="match status" value="1"/>
</dbReference>
<dbReference type="SUPFAM" id="SSF47598">
    <property type="entry name" value="Ribbon-helix-helix"/>
    <property type="match status" value="1"/>
</dbReference>
<organism evidence="1">
    <name type="scientific">uncultured prokaryote</name>
    <dbReference type="NCBI Taxonomy" id="198431"/>
    <lineage>
        <taxon>unclassified sequences</taxon>
        <taxon>environmental samples</taxon>
    </lineage>
</organism>